<evidence type="ECO:0000313" key="2">
    <source>
        <dbReference type="Proteomes" id="UP001303701"/>
    </source>
</evidence>
<dbReference type="GeneID" id="301127334"/>
<proteinExistence type="predicted"/>
<protein>
    <submittedName>
        <fullName evidence="1">YpzG family protein</fullName>
    </submittedName>
</protein>
<name>A0ABY9WBV4_9BACI</name>
<accession>A0ABY9WBV4</accession>
<reference evidence="1 2" key="1">
    <citation type="submission" date="2023-09" db="EMBL/GenBank/DDBJ databases">
        <title>Different Types of Thermotolerant Ring-Cleaving Dioxygenases derived from Aeribacillus composti HB-1 applied for multiple aromatic hydrocarbons removal.</title>
        <authorList>
            <person name="Cao L."/>
            <person name="Li M."/>
            <person name="Ma T."/>
        </authorList>
    </citation>
    <scope>NUCLEOTIDE SEQUENCE [LARGE SCALE GENOMIC DNA]</scope>
    <source>
        <strain evidence="1 2">HB-1</strain>
    </source>
</reference>
<dbReference type="Proteomes" id="UP001303701">
    <property type="component" value="Chromosome"/>
</dbReference>
<organism evidence="1 2">
    <name type="scientific">Aeribacillus composti</name>
    <dbReference type="NCBI Taxonomy" id="1868734"/>
    <lineage>
        <taxon>Bacteria</taxon>
        <taxon>Bacillati</taxon>
        <taxon>Bacillota</taxon>
        <taxon>Bacilli</taxon>
        <taxon>Bacillales</taxon>
        <taxon>Bacillaceae</taxon>
        <taxon>Aeribacillus</taxon>
    </lineage>
</organism>
<dbReference type="InterPro" id="IPR025413">
    <property type="entry name" value="YpzG-like"/>
</dbReference>
<dbReference type="EMBL" id="CP134501">
    <property type="protein sequence ID" value="WNF32571.1"/>
    <property type="molecule type" value="Genomic_DNA"/>
</dbReference>
<gene>
    <name evidence="1" type="ORF">RI196_15165</name>
</gene>
<keyword evidence="2" id="KW-1185">Reference proteome</keyword>
<evidence type="ECO:0000313" key="1">
    <source>
        <dbReference type="EMBL" id="WNF32571.1"/>
    </source>
</evidence>
<dbReference type="Pfam" id="PF14139">
    <property type="entry name" value="YpzG"/>
    <property type="match status" value="1"/>
</dbReference>
<sequence length="51" mass="5964">MDTNRSSLSKKQKNEFLGAWGKPKHSFRQVNGETQQTQSLIILENEMRKRS</sequence>
<dbReference type="RefSeq" id="WP_082829369.1">
    <property type="nucleotide sequence ID" value="NZ_CP134501.1"/>
</dbReference>